<reference evidence="3" key="2">
    <citation type="submission" date="2017-10" db="EMBL/GenBank/DDBJ databases">
        <title>Ladona fulva Genome sequencing and assembly.</title>
        <authorList>
            <person name="Murali S."/>
            <person name="Richards S."/>
            <person name="Bandaranaike D."/>
            <person name="Bellair M."/>
            <person name="Blankenburg K."/>
            <person name="Chao H."/>
            <person name="Dinh H."/>
            <person name="Doddapaneni H."/>
            <person name="Dugan-Rocha S."/>
            <person name="Elkadiri S."/>
            <person name="Gnanaolivu R."/>
            <person name="Hernandez B."/>
            <person name="Skinner E."/>
            <person name="Javaid M."/>
            <person name="Lee S."/>
            <person name="Li M."/>
            <person name="Ming W."/>
            <person name="Munidasa M."/>
            <person name="Muniz J."/>
            <person name="Nguyen L."/>
            <person name="Hughes D."/>
            <person name="Osuji N."/>
            <person name="Pu L.-L."/>
            <person name="Puazo M."/>
            <person name="Qu C."/>
            <person name="Quiroz J."/>
            <person name="Raj R."/>
            <person name="Weissenberger G."/>
            <person name="Xin Y."/>
            <person name="Zou X."/>
            <person name="Han Y."/>
            <person name="Worley K."/>
            <person name="Muzny D."/>
            <person name="Gibbs R."/>
        </authorList>
    </citation>
    <scope>NUCLEOTIDE SEQUENCE</scope>
    <source>
        <strain evidence="3">Sampled in the wild</strain>
    </source>
</reference>
<dbReference type="Gene3D" id="3.30.70.330">
    <property type="match status" value="1"/>
</dbReference>
<evidence type="ECO:0000256" key="1">
    <source>
        <dbReference type="SAM" id="MobiDB-lite"/>
    </source>
</evidence>
<feature type="region of interest" description="Disordered" evidence="1">
    <location>
        <begin position="792"/>
        <end position="818"/>
    </location>
</feature>
<feature type="region of interest" description="Disordered" evidence="1">
    <location>
        <begin position="692"/>
        <end position="737"/>
    </location>
</feature>
<reference evidence="3" key="1">
    <citation type="submission" date="2013-04" db="EMBL/GenBank/DDBJ databases">
        <authorList>
            <person name="Qu J."/>
            <person name="Murali S.C."/>
            <person name="Bandaranaike D."/>
            <person name="Bellair M."/>
            <person name="Blankenburg K."/>
            <person name="Chao H."/>
            <person name="Dinh H."/>
            <person name="Doddapaneni H."/>
            <person name="Downs B."/>
            <person name="Dugan-Rocha S."/>
            <person name="Elkadiri S."/>
            <person name="Gnanaolivu R.D."/>
            <person name="Hernandez B."/>
            <person name="Javaid M."/>
            <person name="Jayaseelan J.C."/>
            <person name="Lee S."/>
            <person name="Li M."/>
            <person name="Ming W."/>
            <person name="Munidasa M."/>
            <person name="Muniz J."/>
            <person name="Nguyen L."/>
            <person name="Ongeri F."/>
            <person name="Osuji N."/>
            <person name="Pu L.-L."/>
            <person name="Puazo M."/>
            <person name="Qu C."/>
            <person name="Quiroz J."/>
            <person name="Raj R."/>
            <person name="Weissenberger G."/>
            <person name="Xin Y."/>
            <person name="Zou X."/>
            <person name="Han Y."/>
            <person name="Richards S."/>
            <person name="Worley K."/>
            <person name="Muzny D."/>
            <person name="Gibbs R."/>
        </authorList>
    </citation>
    <scope>NUCLEOTIDE SEQUENCE</scope>
    <source>
        <strain evidence="3">Sampled in the wild</strain>
    </source>
</reference>
<gene>
    <name evidence="3" type="ORF">J437_LFUL005160</name>
</gene>
<feature type="region of interest" description="Disordered" evidence="1">
    <location>
        <begin position="205"/>
        <end position="287"/>
    </location>
</feature>
<feature type="region of interest" description="Disordered" evidence="1">
    <location>
        <begin position="116"/>
        <end position="189"/>
    </location>
</feature>
<sequence length="818" mass="89014">MSLSNSGNEKKVRVDICDQLIDGRYLNAADSSFLEFVLQDVQNYYDKCIQTSILVFPPFNNYRRFLIHKLIEDHFDNLSTFSIGHSVGRRTVVCWKDQLLSKESLGEPSCITIDSSMGVQKQSDSKEDQEPKVMIPGSERKKARALPDVAIYRPPALRKSDEGPSPSSANERKPRASKQRRPDIAVYVPRALRGVQKPAVSPKLPFAPEVIDKPPTGSSCGGNVEDNTTYSRNGKTNIDRRNGRGNARTLSQSSDSTPESGSKMEEATQPVHSLSIDSSLDSEVHETSRENCVSISSSVEFRKNCEEGSVGPSNESAENVELRKSAERKDDSLSVHSEINVCDENGSDSVAKMESVVSEDTEEKCATDGQLSVAKLSCVEMNGSSVVGKYTENPLLCEDSEMVPCESDLVTPEKSESAEVTVPQDKVVSVQSKRRKSSGISKGDGDTEEKNSKASGAEKNSCNFGNLPGGRTGASHSNDDGVPLSSWEDLFELPDDTIEVTKAGESKTQKLIEEVASAVGKVNVVEKPRCNYSQYRTDNANFLSELSHVVEIYGFPAEFKTQDLISVLSPFGGGNSGAPAFEIKWVDDTHALAVFASSFVAADVLSLNHPLVKTRPLDESSAASKAKARKTCESLRIPFRPRPETCPAMAQRLITGALGVNRRQSKAEREEERRLLREARGCVLRVRNHGEGGEASTQIGHAQKGTKFKKATGGGQWTKYSGNNMFSGGRAKGGRKGPELLRNEGGRGEEKHGFLNNLVELKTSKFTAKGQGRKKYSDACSNLSVVAVEGKKGLGGGVKDQKREEMQRGNGMQLGKVP</sequence>
<dbReference type="InterPro" id="IPR036867">
    <property type="entry name" value="R3H_dom_sf"/>
</dbReference>
<dbReference type="PROSITE" id="PS51061">
    <property type="entry name" value="R3H"/>
    <property type="match status" value="1"/>
</dbReference>
<feature type="compositionally biased region" description="Polar residues" evidence="1">
    <location>
        <begin position="270"/>
        <end position="281"/>
    </location>
</feature>
<dbReference type="SUPFAM" id="SSF82708">
    <property type="entry name" value="R3H domain"/>
    <property type="match status" value="1"/>
</dbReference>
<dbReference type="GO" id="GO:0003676">
    <property type="term" value="F:nucleic acid binding"/>
    <property type="evidence" value="ECO:0007669"/>
    <property type="project" value="UniProtKB-UniRule"/>
</dbReference>
<dbReference type="AlphaFoldDB" id="A0A8K0NWW5"/>
<dbReference type="PANTHER" id="PTHR21678">
    <property type="entry name" value="GROWTH INHIBITION AND DIFFERENTIATION RELATED PROTEIN 88"/>
    <property type="match status" value="1"/>
</dbReference>
<feature type="compositionally biased region" description="Basic and acidic residues" evidence="1">
    <location>
        <begin position="443"/>
        <end position="452"/>
    </location>
</feature>
<dbReference type="Proteomes" id="UP000792457">
    <property type="component" value="Unassembled WGS sequence"/>
</dbReference>
<keyword evidence="4" id="KW-1185">Reference proteome</keyword>
<name>A0A8K0NWW5_LADFU</name>
<feature type="compositionally biased region" description="Polar residues" evidence="1">
    <location>
        <begin position="248"/>
        <end position="260"/>
    </location>
</feature>
<dbReference type="InterPro" id="IPR012677">
    <property type="entry name" value="Nucleotide-bd_a/b_plait_sf"/>
</dbReference>
<evidence type="ECO:0000313" key="3">
    <source>
        <dbReference type="EMBL" id="KAG8224658.1"/>
    </source>
</evidence>
<feature type="region of interest" description="Disordered" evidence="1">
    <location>
        <begin position="407"/>
        <end position="483"/>
    </location>
</feature>
<dbReference type="InterPro" id="IPR001374">
    <property type="entry name" value="R3H_dom"/>
</dbReference>
<protein>
    <recommendedName>
        <fullName evidence="2">R3H domain-containing protein</fullName>
    </recommendedName>
</protein>
<comment type="caution">
    <text evidence="3">The sequence shown here is derived from an EMBL/GenBank/DDBJ whole genome shotgun (WGS) entry which is preliminary data.</text>
</comment>
<dbReference type="OrthoDB" id="5418203at2759"/>
<accession>A0A8K0NWW5</accession>
<proteinExistence type="predicted"/>
<dbReference type="InterPro" id="IPR039884">
    <property type="entry name" value="R3HC1/R3HCL"/>
</dbReference>
<evidence type="ECO:0000313" key="4">
    <source>
        <dbReference type="Proteomes" id="UP000792457"/>
    </source>
</evidence>
<feature type="domain" description="R3H" evidence="2">
    <location>
        <begin position="31"/>
        <end position="97"/>
    </location>
</feature>
<feature type="compositionally biased region" description="Polar residues" evidence="1">
    <location>
        <begin position="225"/>
        <end position="236"/>
    </location>
</feature>
<dbReference type="PANTHER" id="PTHR21678:SF0">
    <property type="entry name" value="C3H1-TYPE DOMAIN-CONTAINING PROTEIN"/>
    <property type="match status" value="1"/>
</dbReference>
<feature type="compositionally biased region" description="Basic and acidic residues" evidence="1">
    <location>
        <begin position="320"/>
        <end position="331"/>
    </location>
</feature>
<dbReference type="EMBL" id="KZ308205">
    <property type="protein sequence ID" value="KAG8224658.1"/>
    <property type="molecule type" value="Genomic_DNA"/>
</dbReference>
<dbReference type="Pfam" id="PF01424">
    <property type="entry name" value="R3H"/>
    <property type="match status" value="1"/>
</dbReference>
<feature type="region of interest" description="Disordered" evidence="1">
    <location>
        <begin position="305"/>
        <end position="331"/>
    </location>
</feature>
<organism evidence="3 4">
    <name type="scientific">Ladona fulva</name>
    <name type="common">Scarce chaser dragonfly</name>
    <name type="synonym">Libellula fulva</name>
    <dbReference type="NCBI Taxonomy" id="123851"/>
    <lineage>
        <taxon>Eukaryota</taxon>
        <taxon>Metazoa</taxon>
        <taxon>Ecdysozoa</taxon>
        <taxon>Arthropoda</taxon>
        <taxon>Hexapoda</taxon>
        <taxon>Insecta</taxon>
        <taxon>Pterygota</taxon>
        <taxon>Palaeoptera</taxon>
        <taxon>Odonata</taxon>
        <taxon>Epiprocta</taxon>
        <taxon>Anisoptera</taxon>
        <taxon>Libelluloidea</taxon>
        <taxon>Libellulidae</taxon>
        <taxon>Ladona</taxon>
    </lineage>
</organism>
<evidence type="ECO:0000259" key="2">
    <source>
        <dbReference type="PROSITE" id="PS51061"/>
    </source>
</evidence>
<dbReference type="Gene3D" id="3.30.1370.50">
    <property type="entry name" value="R3H-like domain"/>
    <property type="match status" value="1"/>
</dbReference>